<sequence>MDISARSHAACDVLVDELESKLGKFSRINNFPELYASDENDNSDAEESEELEPYGPEPVKQCLENGATFPCGSKQSDEGDDEPEMSLWLLFSEEFVQPPHSHTLSMPLVSAMKGSREKQGLSPRNLKVTWAADVYDPIPNSVSHAVKGKQKKSRKDKDNNNHNKKNGKKGQKGNLSKGGSKDKKQFRKHGGRSDKCYRTMDSLDADDVDGLDVGGQDYCGSSFWKKSPSGFHCSVAEAL</sequence>
<dbReference type="PANTHER" id="PTHR34952:SF2">
    <property type="entry name" value="OS05G0113500 PROTEIN"/>
    <property type="match status" value="1"/>
</dbReference>
<dbReference type="PANTHER" id="PTHR34952">
    <property type="entry name" value="OS05G0113500 PROTEIN"/>
    <property type="match status" value="1"/>
</dbReference>
<organism evidence="2">
    <name type="scientific">Rhizophora mucronata</name>
    <name type="common">Asiatic mangrove</name>
    <dbReference type="NCBI Taxonomy" id="61149"/>
    <lineage>
        <taxon>Eukaryota</taxon>
        <taxon>Viridiplantae</taxon>
        <taxon>Streptophyta</taxon>
        <taxon>Embryophyta</taxon>
        <taxon>Tracheophyta</taxon>
        <taxon>Spermatophyta</taxon>
        <taxon>Magnoliopsida</taxon>
        <taxon>eudicotyledons</taxon>
        <taxon>Gunneridae</taxon>
        <taxon>Pentapetalae</taxon>
        <taxon>rosids</taxon>
        <taxon>fabids</taxon>
        <taxon>Malpighiales</taxon>
        <taxon>Rhizophoraceae</taxon>
        <taxon>Rhizophora</taxon>
    </lineage>
</organism>
<feature type="compositionally biased region" description="Acidic residues" evidence="1">
    <location>
        <begin position="36"/>
        <end position="52"/>
    </location>
</feature>
<protein>
    <submittedName>
        <fullName evidence="2">Uncharacterized protein</fullName>
    </submittedName>
</protein>
<reference evidence="2" key="1">
    <citation type="submission" date="2018-02" db="EMBL/GenBank/DDBJ databases">
        <title>Rhizophora mucronata_Transcriptome.</title>
        <authorList>
            <person name="Meera S.P."/>
            <person name="Sreeshan A."/>
            <person name="Augustine A."/>
        </authorList>
    </citation>
    <scope>NUCLEOTIDE SEQUENCE</scope>
    <source>
        <tissue evidence="2">Leaf</tissue>
    </source>
</reference>
<dbReference type="AlphaFoldDB" id="A0A2P2LYP4"/>
<proteinExistence type="predicted"/>
<feature type="region of interest" description="Disordered" evidence="1">
    <location>
        <begin position="33"/>
        <end position="84"/>
    </location>
</feature>
<feature type="region of interest" description="Disordered" evidence="1">
    <location>
        <begin position="138"/>
        <end position="198"/>
    </location>
</feature>
<feature type="compositionally biased region" description="Basic residues" evidence="1">
    <location>
        <begin position="162"/>
        <end position="171"/>
    </location>
</feature>
<name>A0A2P2LYP4_RHIMU</name>
<evidence type="ECO:0000256" key="1">
    <source>
        <dbReference type="SAM" id="MobiDB-lite"/>
    </source>
</evidence>
<accession>A0A2P2LYP4</accession>
<dbReference type="EMBL" id="GGEC01042607">
    <property type="protein sequence ID" value="MBX23091.1"/>
    <property type="molecule type" value="Transcribed_RNA"/>
</dbReference>
<evidence type="ECO:0000313" key="2">
    <source>
        <dbReference type="EMBL" id="MBX23091.1"/>
    </source>
</evidence>